<protein>
    <submittedName>
        <fullName evidence="1">ORF109 protein</fullName>
    </submittedName>
</protein>
<accession>O55576</accession>
<dbReference type="Pfam" id="PF05054">
    <property type="entry name" value="AcMNPV_Ac109"/>
    <property type="match status" value="2"/>
</dbReference>
<sequence length="364" mass="42343">MACPVNIKVYISEQFVTFPFQFAIPQRDVANVPVRNLIVYVPTEEDVQFVEREQLLNTVFDTVLVYRHENVGAIEARAPRRIKTATIVYWNPVMPITEVGVGDTRVFSILLTNNLYSCNTIVLDNDTPLCPIEYHREYHPVDLTNRIDLNGNDPLYDRPAIMNPNNVNFIISFDMSTSDMIKILNIKRILTMFSMRKVRARYAINMADAEIDDIYSKLRWERARRLMKGGPTTPKDCVMVDRESLSYINIAKMLLGIPDYARTTLDFVEKFEVLIVPARIIPEVFVKLNSIETKTYMRIYCVNDSYAITEHGLVPNNSANINPIKFDYSDVSNPNYLISLRKNLFERHDIYDIRIRPAYYNYFF</sequence>
<proteinExistence type="predicted"/>
<organism evidence="1">
    <name type="scientific">Leucania separata nucleopolyhedrovirus</name>
    <name type="common">LsNPV</name>
    <dbReference type="NCBI Taxonomy" id="1307956"/>
    <lineage>
        <taxon>Viruses</taxon>
        <taxon>Viruses incertae sedis</taxon>
        <taxon>Naldaviricetes</taxon>
        <taxon>Lefavirales</taxon>
        <taxon>Baculoviridae</taxon>
        <taxon>Alphabaculovirus</taxon>
        <taxon>Alphabaculovirus leseparatae</taxon>
    </lineage>
</organism>
<name>O55576_NPVLS</name>
<organismHost>
    <name type="scientific">Lepidoptera</name>
    <name type="common">moths &amp; butterflies</name>
    <dbReference type="NCBI Taxonomy" id="7088"/>
</organismHost>
<dbReference type="EMBL" id="AB009613">
    <property type="protein sequence ID" value="BAA24252.1"/>
    <property type="molecule type" value="Genomic_DNA"/>
</dbReference>
<dbReference type="PIR" id="T00200">
    <property type="entry name" value="T00200"/>
</dbReference>
<dbReference type="InterPro" id="IPR007748">
    <property type="entry name" value="AcMNPV_Orf109"/>
</dbReference>
<evidence type="ECO:0000313" key="1">
    <source>
        <dbReference type="EMBL" id="BAA24252.1"/>
    </source>
</evidence>
<gene>
    <name evidence="1" type="primary">ORF109</name>
</gene>
<reference evidence="1" key="1">
    <citation type="submission" date="1997-12" db="EMBL/GenBank/DDBJ databases">
        <title>Leucania separata multiple nuclear polyhedrosis virus genome DNA 5118bp fragment including vp80 gene, part of odv-e66 homologue and another four ORFs.</title>
        <authorList>
            <person name="Jin T."/>
            <person name="Qi B."/>
            <person name="Qi Y."/>
        </authorList>
    </citation>
    <scope>NUCLEOTIDE SEQUENCE</scope>
</reference>